<dbReference type="AlphaFoldDB" id="A0A7S0RJ05"/>
<dbReference type="CDD" id="cd08963">
    <property type="entry name" value="L-asparaginase_I"/>
    <property type="match status" value="1"/>
</dbReference>
<evidence type="ECO:0000256" key="3">
    <source>
        <dbReference type="PIRSR" id="PIRSR001220-2"/>
    </source>
</evidence>
<dbReference type="GO" id="GO:0009066">
    <property type="term" value="P:aspartate family amino acid metabolic process"/>
    <property type="evidence" value="ECO:0007669"/>
    <property type="project" value="UniProtKB-ARBA"/>
</dbReference>
<dbReference type="InterPro" id="IPR027473">
    <property type="entry name" value="L-asparaginase_C"/>
</dbReference>
<sequence>MATLLRVLGLNGGHNASLVGPSKHLQHKRQGVRGMPTMPRLNVQRYTSGVQRVVSRKSSQGDNGLIEADVAEVAPKPATKKRAPRTRKAKLEEPQVNPKILYSSETATIRHTSYKGRSENEQVVTIERPGEVDYRRSELLVMKPLPRVLIIHTGGTLGMDPTASYIVEHGDLNTVQLREGTGGSYAAALKPSQVLANLLNFVPELQNFANLDVQVPFNRDSCRVGPNEWIKLAKILHEKRRDYDAFLVVHGTDTMAYTASALSLMLSGFEKPIVMTGSQLPLLLPRSDARQNLIDSITVATAYSSAPYVQLHELALCFGGKLLRGNRSQKTNSVVYGAFSSPSYPELATLGVEVNWNELQLLPKPRSYQPRFNLDPRVLRIPIVPGCDPRTSYGDLYGRGVRGIVLEAFGTGNMPDTPAHGWLPWLRQQRKKGLLVYLASQCLTGELQPELYRSGALALEMGVESGPQMTPECAVAKMMLCLSYRDLALTAPLAGEL</sequence>
<organism evidence="7">
    <name type="scientific">Pyramimonas obovata</name>
    <dbReference type="NCBI Taxonomy" id="1411642"/>
    <lineage>
        <taxon>Eukaryota</taxon>
        <taxon>Viridiplantae</taxon>
        <taxon>Chlorophyta</taxon>
        <taxon>Pyramimonadophyceae</taxon>
        <taxon>Pyramimonadales</taxon>
        <taxon>Pyramimonadaceae</taxon>
        <taxon>Pyramimonas</taxon>
        <taxon>Pyramimonas incertae sedis</taxon>
    </lineage>
</organism>
<dbReference type="InterPro" id="IPR041725">
    <property type="entry name" value="L-asparaginase_I"/>
</dbReference>
<feature type="active site" description="O-isoaspartyl threonine intermediate" evidence="2">
    <location>
        <position position="156"/>
    </location>
</feature>
<dbReference type="PANTHER" id="PTHR11707:SF28">
    <property type="entry name" value="60 KDA LYSOPHOSPHOLIPASE"/>
    <property type="match status" value="1"/>
</dbReference>
<reference evidence="7" key="1">
    <citation type="submission" date="2021-01" db="EMBL/GenBank/DDBJ databases">
        <authorList>
            <person name="Corre E."/>
            <person name="Pelletier E."/>
            <person name="Niang G."/>
            <person name="Scheremetjew M."/>
            <person name="Finn R."/>
            <person name="Kale V."/>
            <person name="Holt S."/>
            <person name="Cochrane G."/>
            <person name="Meng A."/>
            <person name="Brown T."/>
            <person name="Cohen L."/>
        </authorList>
    </citation>
    <scope>NUCLEOTIDE SEQUENCE</scope>
    <source>
        <strain evidence="7">CCMP722</strain>
    </source>
</reference>
<dbReference type="Gene3D" id="3.40.50.40">
    <property type="match status" value="1"/>
</dbReference>
<accession>A0A7S0RJ05</accession>
<dbReference type="PANTHER" id="PTHR11707">
    <property type="entry name" value="L-ASPARAGINASE"/>
    <property type="match status" value="1"/>
</dbReference>
<evidence type="ECO:0000313" key="7">
    <source>
        <dbReference type="EMBL" id="CAD8678726.1"/>
    </source>
</evidence>
<dbReference type="SUPFAM" id="SSF53774">
    <property type="entry name" value="Glutaminase/Asparaginase"/>
    <property type="match status" value="1"/>
</dbReference>
<feature type="domain" description="L-asparaginase N-terminal" evidence="5">
    <location>
        <begin position="147"/>
        <end position="357"/>
    </location>
</feature>
<protein>
    <recommendedName>
        <fullName evidence="1">asparaginase</fullName>
        <ecNumber evidence="1">3.5.1.1</ecNumber>
    </recommendedName>
</protein>
<dbReference type="InterPro" id="IPR036152">
    <property type="entry name" value="Asp/glu_Ase-like_sf"/>
</dbReference>
<dbReference type="Pfam" id="PF17763">
    <property type="entry name" value="Asparaginase_C"/>
    <property type="match status" value="1"/>
</dbReference>
<dbReference type="SMART" id="SM00870">
    <property type="entry name" value="Asparaginase"/>
    <property type="match status" value="1"/>
</dbReference>
<evidence type="ECO:0000256" key="2">
    <source>
        <dbReference type="PIRSR" id="PIRSR001220-1"/>
    </source>
</evidence>
<feature type="domain" description="Asparaginase/glutaminase C-terminal" evidence="6">
    <location>
        <begin position="377"/>
        <end position="484"/>
    </location>
</feature>
<dbReference type="PIRSF" id="PIRSF500176">
    <property type="entry name" value="L_ASNase"/>
    <property type="match status" value="1"/>
</dbReference>
<dbReference type="EMBL" id="HBFA01028082">
    <property type="protein sequence ID" value="CAD8678726.1"/>
    <property type="molecule type" value="Transcribed_RNA"/>
</dbReference>
<evidence type="ECO:0000259" key="5">
    <source>
        <dbReference type="Pfam" id="PF00710"/>
    </source>
</evidence>
<feature type="binding site" evidence="3">
    <location>
        <begin position="252"/>
        <end position="253"/>
    </location>
    <ligand>
        <name>substrate</name>
    </ligand>
</feature>
<gene>
    <name evidence="7" type="ORF">POBO1169_LOCUS14222</name>
</gene>
<feature type="binding site" evidence="3">
    <location>
        <position position="221"/>
    </location>
    <ligand>
        <name>substrate</name>
    </ligand>
</feature>
<proteinExistence type="predicted"/>
<evidence type="ECO:0000259" key="6">
    <source>
        <dbReference type="Pfam" id="PF17763"/>
    </source>
</evidence>
<dbReference type="Gene3D" id="3.40.50.1170">
    <property type="entry name" value="L-asparaginase, N-terminal domain"/>
    <property type="match status" value="1"/>
</dbReference>
<dbReference type="PROSITE" id="PS51732">
    <property type="entry name" value="ASN_GLN_ASE_3"/>
    <property type="match status" value="1"/>
</dbReference>
<dbReference type="SFLD" id="SFLDS00057">
    <property type="entry name" value="Glutaminase/Asparaginase"/>
    <property type="match status" value="1"/>
</dbReference>
<dbReference type="InterPro" id="IPR027475">
    <property type="entry name" value="Asparaginase/glutaminase_AS2"/>
</dbReference>
<dbReference type="InterPro" id="IPR040919">
    <property type="entry name" value="Asparaginase_C"/>
</dbReference>
<evidence type="ECO:0000256" key="4">
    <source>
        <dbReference type="PROSITE-ProRule" id="PRU10100"/>
    </source>
</evidence>
<dbReference type="GO" id="GO:0004067">
    <property type="term" value="F:asparaginase activity"/>
    <property type="evidence" value="ECO:0007669"/>
    <property type="project" value="UniProtKB-UniRule"/>
</dbReference>
<dbReference type="PROSITE" id="PS00917">
    <property type="entry name" value="ASN_GLN_ASE_2"/>
    <property type="match status" value="1"/>
</dbReference>
<dbReference type="InterPro" id="IPR037152">
    <property type="entry name" value="L-asparaginase_N_sf"/>
</dbReference>
<dbReference type="InterPro" id="IPR006034">
    <property type="entry name" value="Asparaginase/glutaminase-like"/>
</dbReference>
<dbReference type="EC" id="3.5.1.1" evidence="1"/>
<dbReference type="InterPro" id="IPR027474">
    <property type="entry name" value="L-asparaginase_N"/>
</dbReference>
<name>A0A7S0RJ05_9CHLO</name>
<dbReference type="Pfam" id="PF00710">
    <property type="entry name" value="Asparaginase"/>
    <property type="match status" value="1"/>
</dbReference>
<dbReference type="PIRSF" id="PIRSF001220">
    <property type="entry name" value="L-ASNase_gatD"/>
    <property type="match status" value="1"/>
</dbReference>
<feature type="active site" evidence="4">
    <location>
        <position position="252"/>
    </location>
</feature>
<dbReference type="PRINTS" id="PR00139">
    <property type="entry name" value="ASNGLNASE"/>
</dbReference>
<evidence type="ECO:0000256" key="1">
    <source>
        <dbReference type="ARBA" id="ARBA00012920"/>
    </source>
</evidence>